<dbReference type="PANTHER" id="PTHR47396:SF1">
    <property type="entry name" value="ATP-DEPENDENT HELICASE IRC3-RELATED"/>
    <property type="match status" value="1"/>
</dbReference>
<dbReference type="SMART" id="SM00490">
    <property type="entry name" value="HELICc"/>
    <property type="match status" value="1"/>
</dbReference>
<dbReference type="InterPro" id="IPR014001">
    <property type="entry name" value="Helicase_ATP-bd"/>
</dbReference>
<evidence type="ECO:0000313" key="4">
    <source>
        <dbReference type="Proteomes" id="UP001325680"/>
    </source>
</evidence>
<dbReference type="Pfam" id="PF00271">
    <property type="entry name" value="Helicase_C"/>
    <property type="match status" value="1"/>
</dbReference>
<dbReference type="PROSITE" id="PS51194">
    <property type="entry name" value="HELICASE_CTER"/>
    <property type="match status" value="1"/>
</dbReference>
<keyword evidence="4" id="KW-1185">Reference proteome</keyword>
<dbReference type="InterPro" id="IPR050742">
    <property type="entry name" value="Helicase_Restrict-Modif_Enz"/>
</dbReference>
<organism evidence="3 4">
    <name type="scientific">Niabella yanshanensis</name>
    <dbReference type="NCBI Taxonomy" id="577386"/>
    <lineage>
        <taxon>Bacteria</taxon>
        <taxon>Pseudomonadati</taxon>
        <taxon>Bacteroidota</taxon>
        <taxon>Chitinophagia</taxon>
        <taxon>Chitinophagales</taxon>
        <taxon>Chitinophagaceae</taxon>
        <taxon>Niabella</taxon>
    </lineage>
</organism>
<dbReference type="SMART" id="SM00487">
    <property type="entry name" value="DEXDc"/>
    <property type="match status" value="1"/>
</dbReference>
<dbReference type="PROSITE" id="PS51192">
    <property type="entry name" value="HELICASE_ATP_BIND_1"/>
    <property type="match status" value="1"/>
</dbReference>
<evidence type="ECO:0000313" key="3">
    <source>
        <dbReference type="EMBL" id="WQD39595.1"/>
    </source>
</evidence>
<proteinExistence type="predicted"/>
<sequence length="516" mass="58269">MTNLSPNNLTNSDNGLYPYQIRDLNRLFAEVNFAEQAAGQRLLYQLPTGAGKTRIFSEIVKRYMGTIDGDVVVLTHRLELCAQTHRQLSKQGVRCKVISGVVSSLRKTTSAYCYVSMVETMKNRIKAGKFNTASVGLLIVDEAHHNSFAKLISKFPHACVIGVTATPLSSDPSLPLKKTYDKIVIGEPIEQLIENGYLAKPRYYSYEVELNSLATGVRGDFTMQSSDALYSSQAMLELLLHACQQHAKGLKTLIFNTGVFSSVKVQQFLAEAGLPVKHIDHKTPSEERTEILKWFRKTKSAILTSVSMLTTGFDEPSVNCVILYRATTSLTLYHQMIGRGSRIKSGKKHFTIIDLGNNEERFGPWQQSINWQESFDYPELYTSLYSPSQSAGDKMNVNLRQKFPNSLYIDFDVQQAYNEALEMNRKPRYVISQSIHQHALMCLDNSNDIPSALLLSKDLKDVVKYRVKQYGKCLGKVTRSYLQWLAEDYILRLSELIERLGKKRWMGNLTEPLAAA</sequence>
<feature type="domain" description="Helicase C-terminal" evidence="2">
    <location>
        <begin position="235"/>
        <end position="388"/>
    </location>
</feature>
<dbReference type="InterPro" id="IPR001650">
    <property type="entry name" value="Helicase_C-like"/>
</dbReference>
<feature type="domain" description="Helicase ATP-binding" evidence="1">
    <location>
        <begin position="33"/>
        <end position="185"/>
    </location>
</feature>
<dbReference type="Proteomes" id="UP001325680">
    <property type="component" value="Chromosome"/>
</dbReference>
<gene>
    <name evidence="3" type="ORF">U0035_05470</name>
</gene>
<keyword evidence="3" id="KW-0547">Nucleotide-binding</keyword>
<reference evidence="3 4" key="1">
    <citation type="submission" date="2023-12" db="EMBL/GenBank/DDBJ databases">
        <title>Genome sequencing and assembly of bacterial species from a model synthetic community.</title>
        <authorList>
            <person name="Hogle S.L."/>
        </authorList>
    </citation>
    <scope>NUCLEOTIDE SEQUENCE [LARGE SCALE GENOMIC DNA]</scope>
    <source>
        <strain evidence="3 4">HAMBI_3031</strain>
    </source>
</reference>
<evidence type="ECO:0000259" key="1">
    <source>
        <dbReference type="PROSITE" id="PS51192"/>
    </source>
</evidence>
<dbReference type="InterPro" id="IPR006935">
    <property type="entry name" value="Helicase/UvrB_N"/>
</dbReference>
<dbReference type="Pfam" id="PF04851">
    <property type="entry name" value="ResIII"/>
    <property type="match status" value="1"/>
</dbReference>
<dbReference type="RefSeq" id="WP_114789681.1">
    <property type="nucleotide sequence ID" value="NZ_CP139960.1"/>
</dbReference>
<accession>A0ABZ0WBZ8</accession>
<dbReference type="GO" id="GO:0004386">
    <property type="term" value="F:helicase activity"/>
    <property type="evidence" value="ECO:0007669"/>
    <property type="project" value="UniProtKB-KW"/>
</dbReference>
<dbReference type="GO" id="GO:0016787">
    <property type="term" value="F:hydrolase activity"/>
    <property type="evidence" value="ECO:0007669"/>
    <property type="project" value="UniProtKB-KW"/>
</dbReference>
<protein>
    <submittedName>
        <fullName evidence="3">DEAD/DEAH box helicase</fullName>
        <ecNumber evidence="3">3.6.4.-</ecNumber>
    </submittedName>
</protein>
<keyword evidence="3" id="KW-0378">Hydrolase</keyword>
<evidence type="ECO:0000259" key="2">
    <source>
        <dbReference type="PROSITE" id="PS51194"/>
    </source>
</evidence>
<dbReference type="EC" id="3.6.4.-" evidence="3"/>
<dbReference type="PANTHER" id="PTHR47396">
    <property type="entry name" value="TYPE I RESTRICTION ENZYME ECOKI R PROTEIN"/>
    <property type="match status" value="1"/>
</dbReference>
<dbReference type="Gene3D" id="3.40.50.300">
    <property type="entry name" value="P-loop containing nucleotide triphosphate hydrolases"/>
    <property type="match status" value="2"/>
</dbReference>
<dbReference type="InterPro" id="IPR027417">
    <property type="entry name" value="P-loop_NTPase"/>
</dbReference>
<keyword evidence="3" id="KW-0067">ATP-binding</keyword>
<name>A0ABZ0WBZ8_9BACT</name>
<dbReference type="SUPFAM" id="SSF52540">
    <property type="entry name" value="P-loop containing nucleoside triphosphate hydrolases"/>
    <property type="match status" value="1"/>
</dbReference>
<dbReference type="EMBL" id="CP139960">
    <property type="protein sequence ID" value="WQD39595.1"/>
    <property type="molecule type" value="Genomic_DNA"/>
</dbReference>
<keyword evidence="3" id="KW-0347">Helicase</keyword>